<feature type="transmembrane region" description="Helical" evidence="7">
    <location>
        <begin position="709"/>
        <end position="729"/>
    </location>
</feature>
<dbReference type="Proteomes" id="UP000663872">
    <property type="component" value="Unassembled WGS sequence"/>
</dbReference>
<dbReference type="Gene3D" id="1.20.1250.20">
    <property type="entry name" value="MFS general substrate transporter like domains"/>
    <property type="match status" value="1"/>
</dbReference>
<dbReference type="InterPro" id="IPR011701">
    <property type="entry name" value="MFS"/>
</dbReference>
<dbReference type="GO" id="GO:0022857">
    <property type="term" value="F:transmembrane transporter activity"/>
    <property type="evidence" value="ECO:0007669"/>
    <property type="project" value="InterPro"/>
</dbReference>
<dbReference type="CDD" id="cd03784">
    <property type="entry name" value="GT1_Gtf-like"/>
    <property type="match status" value="1"/>
</dbReference>
<gene>
    <name evidence="11" type="ORF">FME351_LOCUS32791</name>
    <name evidence="10" type="ORF">GRG538_LOCUS28147</name>
    <name evidence="9" type="ORF">TIS948_LOCUS22530</name>
</gene>
<evidence type="ECO:0000313" key="10">
    <source>
        <dbReference type="EMBL" id="CAF3698128.1"/>
    </source>
</evidence>
<feature type="transmembrane region" description="Helical" evidence="7">
    <location>
        <begin position="799"/>
        <end position="820"/>
    </location>
</feature>
<dbReference type="InterPro" id="IPR050930">
    <property type="entry name" value="MFS_Vesicular_Transporter"/>
</dbReference>
<dbReference type="InterPro" id="IPR020846">
    <property type="entry name" value="MFS_dom"/>
</dbReference>
<keyword evidence="3" id="KW-0808">Transferase</keyword>
<organism evidence="11 12">
    <name type="scientific">Rotaria socialis</name>
    <dbReference type="NCBI Taxonomy" id="392032"/>
    <lineage>
        <taxon>Eukaryota</taxon>
        <taxon>Metazoa</taxon>
        <taxon>Spiralia</taxon>
        <taxon>Gnathifera</taxon>
        <taxon>Rotifera</taxon>
        <taxon>Eurotatoria</taxon>
        <taxon>Bdelloidea</taxon>
        <taxon>Philodinida</taxon>
        <taxon>Philodinidae</taxon>
        <taxon>Rotaria</taxon>
    </lineage>
</organism>
<evidence type="ECO:0000256" key="4">
    <source>
        <dbReference type="ARBA" id="ARBA00022692"/>
    </source>
</evidence>
<feature type="transmembrane region" description="Helical" evidence="7">
    <location>
        <begin position="761"/>
        <end position="779"/>
    </location>
</feature>
<evidence type="ECO:0000256" key="2">
    <source>
        <dbReference type="ARBA" id="ARBA00022448"/>
    </source>
</evidence>
<feature type="transmembrane region" description="Helical" evidence="7">
    <location>
        <begin position="680"/>
        <end position="703"/>
    </location>
</feature>
<sequence length="942" mass="105493">MILVTITFINKIRSQRVLFVSIPSLSHFNGLLSIGRALADYHRDVSITFAVFDNFASLTREKLPSSKLILLGSLSSNEHRPIFSVRNGETPLQFMARISMHGFLAIYEQMHDGLVNANIVDNYDLLIINMFAFAAQDLAHDLGIPFVIYSLTSVEGVFNLPSWIPRGFDSHTQGDLQKSLLARLNNYLVEPLRIIFYLGPHMVELDRLRRNNNRTRQGIHPLLGNPVERWQGHPIFIAYPMALDFRRSYTPNYHFLGFTLDEQDTNRVSNESCEIEAWVNETQAVDEFVMVVALGSISVITENTWLAIIDSLRFLPNMRMLLGVRDENCRNFVLKVASKFDRHRLMIQPWIPQRRILSNPNVRIFLCHGGLYSIGEAVYAHKPLIILPGFGDQRANAARMRSWNVAVVLERHSMTAAVLAQAARYLVENDRFAAITECLKRLHYFSEREGGGTRRAAQLIEGWMIACLQKFWTAWRNSHLLAVFIVFVAFFLDSVLFTCVIPIIPDYLNRIDHPQYDSLDKMCSQNMTNNLCLILNNMTNEEHYRDSALNSSTTKNLTDACAMFNENLTLQLMPEKCDEMRQELIHENGPIGLLFASKSFMQLVTNPIVGIITDRIGYTILMLLGFGVMFISILMFAFADTYWLLFTSRAIQGIGSSFSTISGASMLSKRFPDDMKRGKMIAHATSGVALGVAVGPVFGGILYHHFGKTVPFLILAAVALIDGLLRLSIISTKRDSETEKLVENTSTRRTSSMFTLIRDPLICIAIGASMMTLIGVAMLEGTLPIHLMVSMKSATPLEQGLVFLPMSVALFISQNAFGYLGFYIRRWLCGMIGLGVVAVAFFLIPLMHSVVALIGPQVLLGTGIGMVMSTIGPTLAQLVDLRYSSADYGNAFALFETGLCVSFLLGPLVGGYLVRVIGFQWTLAGVAILDISYAPLMFFLRI</sequence>
<reference evidence="11" key="1">
    <citation type="submission" date="2021-02" db="EMBL/GenBank/DDBJ databases">
        <authorList>
            <person name="Nowell W R."/>
        </authorList>
    </citation>
    <scope>NUCLEOTIDE SEQUENCE</scope>
</reference>
<evidence type="ECO:0000256" key="6">
    <source>
        <dbReference type="ARBA" id="ARBA00023136"/>
    </source>
</evidence>
<dbReference type="SUPFAM" id="SSF53756">
    <property type="entry name" value="UDP-Glycosyltransferase/glycogen phosphorylase"/>
    <property type="match status" value="1"/>
</dbReference>
<dbReference type="EMBL" id="CAJNXB010003879">
    <property type="protein sequence ID" value="CAF3342878.1"/>
    <property type="molecule type" value="Genomic_DNA"/>
</dbReference>
<accession>A0A819AK66</accession>
<comment type="caution">
    <text evidence="11">The sequence shown here is derived from an EMBL/GenBank/DDBJ whole genome shotgun (WGS) entry which is preliminary data.</text>
</comment>
<dbReference type="EMBL" id="CAJNYT010004873">
    <property type="protein sequence ID" value="CAF3698128.1"/>
    <property type="molecule type" value="Genomic_DNA"/>
</dbReference>
<evidence type="ECO:0000259" key="8">
    <source>
        <dbReference type="PROSITE" id="PS50850"/>
    </source>
</evidence>
<dbReference type="Pfam" id="PF07690">
    <property type="entry name" value="MFS_1"/>
    <property type="match status" value="1"/>
</dbReference>
<feature type="transmembrane region" description="Helical" evidence="7">
    <location>
        <begin position="858"/>
        <end position="879"/>
    </location>
</feature>
<keyword evidence="5 7" id="KW-1133">Transmembrane helix</keyword>
<dbReference type="InterPro" id="IPR036259">
    <property type="entry name" value="MFS_trans_sf"/>
</dbReference>
<keyword evidence="2" id="KW-0813">Transport</keyword>
<evidence type="ECO:0000256" key="5">
    <source>
        <dbReference type="ARBA" id="ARBA00022989"/>
    </source>
</evidence>
<comment type="subcellular location">
    <subcellularLocation>
        <location evidence="1">Membrane</location>
        <topology evidence="1">Multi-pass membrane protein</topology>
    </subcellularLocation>
</comment>
<dbReference type="EMBL" id="CAJNYU010004707">
    <property type="protein sequence ID" value="CAF3786938.1"/>
    <property type="molecule type" value="Genomic_DNA"/>
</dbReference>
<dbReference type="SUPFAM" id="SSF103473">
    <property type="entry name" value="MFS general substrate transporter"/>
    <property type="match status" value="1"/>
</dbReference>
<dbReference type="PANTHER" id="PTHR23506">
    <property type="entry name" value="GH10249P"/>
    <property type="match status" value="1"/>
</dbReference>
<feature type="domain" description="Major facilitator superfamily (MFS) profile" evidence="8">
    <location>
        <begin position="482"/>
        <end position="942"/>
    </location>
</feature>
<feature type="transmembrane region" description="Helical" evidence="7">
    <location>
        <begin position="919"/>
        <end position="940"/>
    </location>
</feature>
<feature type="transmembrane region" description="Helical" evidence="7">
    <location>
        <begin position="480"/>
        <end position="504"/>
    </location>
</feature>
<keyword evidence="6 7" id="KW-0472">Membrane</keyword>
<feature type="transmembrane region" description="Helical" evidence="7">
    <location>
        <begin position="891"/>
        <end position="913"/>
    </location>
</feature>
<dbReference type="Proteomes" id="UP000663869">
    <property type="component" value="Unassembled WGS sequence"/>
</dbReference>
<dbReference type="PANTHER" id="PTHR23506:SF23">
    <property type="entry name" value="GH10249P"/>
    <property type="match status" value="1"/>
</dbReference>
<dbReference type="PROSITE" id="PS50850">
    <property type="entry name" value="MFS"/>
    <property type="match status" value="1"/>
</dbReference>
<dbReference type="GO" id="GO:0016020">
    <property type="term" value="C:membrane"/>
    <property type="evidence" value="ECO:0007669"/>
    <property type="project" value="UniProtKB-SubCell"/>
</dbReference>
<protein>
    <recommendedName>
        <fullName evidence="8">Major facilitator superfamily (MFS) profile domain-containing protein</fullName>
    </recommendedName>
</protein>
<evidence type="ECO:0000256" key="7">
    <source>
        <dbReference type="SAM" id="Phobius"/>
    </source>
</evidence>
<proteinExistence type="predicted"/>
<dbReference type="GO" id="GO:0008194">
    <property type="term" value="F:UDP-glycosyltransferase activity"/>
    <property type="evidence" value="ECO:0007669"/>
    <property type="project" value="InterPro"/>
</dbReference>
<dbReference type="Proteomes" id="UP000663825">
    <property type="component" value="Unassembled WGS sequence"/>
</dbReference>
<dbReference type="Gene3D" id="3.40.50.2000">
    <property type="entry name" value="Glycogen Phosphorylase B"/>
    <property type="match status" value="2"/>
</dbReference>
<evidence type="ECO:0000256" key="3">
    <source>
        <dbReference type="ARBA" id="ARBA00022679"/>
    </source>
</evidence>
<evidence type="ECO:0000313" key="12">
    <source>
        <dbReference type="Proteomes" id="UP000663869"/>
    </source>
</evidence>
<dbReference type="OrthoDB" id="5835829at2759"/>
<evidence type="ECO:0000313" key="11">
    <source>
        <dbReference type="EMBL" id="CAF3786938.1"/>
    </source>
</evidence>
<keyword evidence="4 7" id="KW-0812">Transmembrane</keyword>
<name>A0A819AK66_9BILA</name>
<dbReference type="AlphaFoldDB" id="A0A819AK66"/>
<evidence type="ECO:0000313" key="9">
    <source>
        <dbReference type="EMBL" id="CAF3342878.1"/>
    </source>
</evidence>
<feature type="transmembrane region" description="Helical" evidence="7">
    <location>
        <begin position="650"/>
        <end position="668"/>
    </location>
</feature>
<dbReference type="Pfam" id="PF00201">
    <property type="entry name" value="UDPGT"/>
    <property type="match status" value="1"/>
</dbReference>
<feature type="transmembrane region" description="Helical" evidence="7">
    <location>
        <begin position="827"/>
        <end position="846"/>
    </location>
</feature>
<dbReference type="InterPro" id="IPR002213">
    <property type="entry name" value="UDP_glucos_trans"/>
</dbReference>
<feature type="transmembrane region" description="Helical" evidence="7">
    <location>
        <begin position="616"/>
        <end position="638"/>
    </location>
</feature>
<evidence type="ECO:0000256" key="1">
    <source>
        <dbReference type="ARBA" id="ARBA00004141"/>
    </source>
</evidence>